<keyword evidence="2" id="KW-0732">Signal</keyword>
<organism evidence="3 4">
    <name type="scientific">Neorickettsia findlayensis</name>
    <dbReference type="NCBI Taxonomy" id="2686014"/>
    <lineage>
        <taxon>Bacteria</taxon>
        <taxon>Pseudomonadati</taxon>
        <taxon>Pseudomonadota</taxon>
        <taxon>Alphaproteobacteria</taxon>
        <taxon>Rickettsiales</taxon>
        <taxon>Anaplasmataceae</taxon>
        <taxon>Neorickettsia</taxon>
    </lineage>
</organism>
<dbReference type="KEGG" id="nef:GP480_03130"/>
<keyword evidence="1" id="KW-1133">Transmembrane helix</keyword>
<dbReference type="Proteomes" id="UP000464912">
    <property type="component" value="Chromosome"/>
</dbReference>
<reference evidence="3 4" key="2">
    <citation type="journal article" date="2020" name="MBio">
        <title>Isolation and Molecular Analysis of a Novel Neorickettsia Species That Causes Potomac Horse Fever.</title>
        <authorList>
            <person name="Teymournejad O."/>
            <person name="Lin M."/>
            <person name="Bekebrede H."/>
            <person name="Kamr A."/>
            <person name="Toribio R.E."/>
            <person name="Arroyo L.G."/>
            <person name="Baird J.D."/>
            <person name="Rikihisa Y."/>
        </authorList>
    </citation>
    <scope>NUCLEOTIDE SEQUENCE [LARGE SCALE GENOMIC DNA]</scope>
    <source>
        <strain evidence="3 4">Fin17</strain>
    </source>
</reference>
<keyword evidence="1" id="KW-0472">Membrane</keyword>
<dbReference type="EMBL" id="CP047224">
    <property type="protein sequence ID" value="QHD65413.1"/>
    <property type="molecule type" value="Genomic_DNA"/>
</dbReference>
<feature type="signal peptide" evidence="2">
    <location>
        <begin position="1"/>
        <end position="23"/>
    </location>
</feature>
<gene>
    <name evidence="3" type="ORF">GP480_03130</name>
</gene>
<evidence type="ECO:0000256" key="1">
    <source>
        <dbReference type="SAM" id="Phobius"/>
    </source>
</evidence>
<dbReference type="Pfam" id="PF04956">
    <property type="entry name" value="TrbC"/>
    <property type="match status" value="1"/>
</dbReference>
<reference evidence="3 4" key="1">
    <citation type="journal article" date="2020" name="MBio">
        <title>Erratum for Teymournejad et al., 'Isolation and Molecular Analysis of a Novel Neorickettsia Species That Causes Potomac Horse Fever'.</title>
        <authorList>
            <person name="Teymournejad O."/>
            <person name="Lin M."/>
            <person name="Bekebrede H."/>
            <person name="Kamr A."/>
            <person name="Toribio R.E."/>
            <person name="Arroyo L.G."/>
            <person name="Baird J.D."/>
            <person name="Rikihisa Y."/>
        </authorList>
    </citation>
    <scope>NUCLEOTIDE SEQUENCE [LARGE SCALE GENOMIC DNA]</scope>
    <source>
        <strain evidence="3 4">Fin17</strain>
    </source>
</reference>
<feature type="transmembrane region" description="Helical" evidence="1">
    <location>
        <begin position="74"/>
        <end position="96"/>
    </location>
</feature>
<dbReference type="AlphaFoldDB" id="A0A6P1GB41"/>
<keyword evidence="4" id="KW-1185">Reference proteome</keyword>
<dbReference type="RefSeq" id="WP_160095785.1">
    <property type="nucleotide sequence ID" value="NZ_CP047224.1"/>
</dbReference>
<accession>A0A6P1GB41</accession>
<proteinExistence type="predicted"/>
<feature type="chain" id="PRO_5026874027" evidence="2">
    <location>
        <begin position="24"/>
        <end position="115"/>
    </location>
</feature>
<sequence length="115" mass="11879">MNKVTMFCLILCCILFSVQPAEAQKSGSGGSDVVSSVICNIVTQLSGPISQAIATLVIIITGYSFFVGKVSIGMLFIVAAGMMFVFGAQTIMGWILGQKAYQCKGGSVLAGGASK</sequence>
<feature type="transmembrane region" description="Helical" evidence="1">
    <location>
        <begin position="47"/>
        <end position="67"/>
    </location>
</feature>
<dbReference type="InterPro" id="IPR007039">
    <property type="entry name" value="TrbC/VirB2"/>
</dbReference>
<evidence type="ECO:0000313" key="3">
    <source>
        <dbReference type="EMBL" id="QHD65413.1"/>
    </source>
</evidence>
<keyword evidence="1" id="KW-0812">Transmembrane</keyword>
<evidence type="ECO:0000256" key="2">
    <source>
        <dbReference type="SAM" id="SignalP"/>
    </source>
</evidence>
<name>A0A6P1GB41_9RICK</name>
<evidence type="ECO:0000313" key="4">
    <source>
        <dbReference type="Proteomes" id="UP000464912"/>
    </source>
</evidence>
<protein>
    <submittedName>
        <fullName evidence="3">Type VI secretion protein</fullName>
    </submittedName>
</protein>